<dbReference type="Proteomes" id="UP000279860">
    <property type="component" value="Unassembled WGS sequence"/>
</dbReference>
<proteinExistence type="predicted"/>
<evidence type="ECO:0008006" key="3">
    <source>
        <dbReference type="Google" id="ProtNLM"/>
    </source>
</evidence>
<sequence length="140" mass="16317">MNRLIETYDCYSIGQLSADRLHELAEFVVRENYRHHTKSPGSDFRRDVERIYHEEMSYFKRSQIFIATEANGKIIGSIRVMNWDRQQQLPLQTLFNIPTLTRLLAEQTSAVWHIGRLAVSTGISSCRLTLFKILGIVKFI</sequence>
<dbReference type="InterPro" id="IPR016181">
    <property type="entry name" value="Acyl_CoA_acyltransferase"/>
</dbReference>
<protein>
    <recommendedName>
        <fullName evidence="3">N-acetyltransferase domain-containing protein</fullName>
    </recommendedName>
</protein>
<accession>A0A3P1YM85</accession>
<name>A0A3P1YM85_TANFO</name>
<dbReference type="RefSeq" id="WP_124790951.1">
    <property type="nucleotide sequence ID" value="NZ_RQYN01000089.1"/>
</dbReference>
<organism evidence="1 2">
    <name type="scientific">Tannerella forsythia</name>
    <name type="common">Bacteroides forsythus</name>
    <dbReference type="NCBI Taxonomy" id="28112"/>
    <lineage>
        <taxon>Bacteria</taxon>
        <taxon>Pseudomonadati</taxon>
        <taxon>Bacteroidota</taxon>
        <taxon>Bacteroidia</taxon>
        <taxon>Bacteroidales</taxon>
        <taxon>Tannerellaceae</taxon>
        <taxon>Tannerella</taxon>
    </lineage>
</organism>
<evidence type="ECO:0000313" key="2">
    <source>
        <dbReference type="Proteomes" id="UP000279860"/>
    </source>
</evidence>
<dbReference type="EMBL" id="RQYN01000089">
    <property type="protein sequence ID" value="RRD69973.1"/>
    <property type="molecule type" value="Genomic_DNA"/>
</dbReference>
<dbReference type="AlphaFoldDB" id="A0A3P1YM85"/>
<reference evidence="1 2" key="1">
    <citation type="submission" date="2018-11" db="EMBL/GenBank/DDBJ databases">
        <title>Genomes From Bacteria Associated with the Canine Oral Cavity: a Test Case for Automated Genome-Based Taxonomic Assignment.</title>
        <authorList>
            <person name="Coil D.A."/>
            <person name="Jospin G."/>
            <person name="Darling A.E."/>
            <person name="Wallis C."/>
            <person name="Davis I.J."/>
            <person name="Harris S."/>
            <person name="Eisen J.A."/>
            <person name="Holcombe L.J."/>
            <person name="O'Flynn C."/>
        </authorList>
    </citation>
    <scope>NUCLEOTIDE SEQUENCE [LARGE SCALE GENOMIC DNA]</scope>
    <source>
        <strain evidence="1 2">OH1426_COT-023</strain>
    </source>
</reference>
<evidence type="ECO:0000313" key="1">
    <source>
        <dbReference type="EMBL" id="RRD69973.1"/>
    </source>
</evidence>
<comment type="caution">
    <text evidence="1">The sequence shown here is derived from an EMBL/GenBank/DDBJ whole genome shotgun (WGS) entry which is preliminary data.</text>
</comment>
<gene>
    <name evidence="1" type="ORF">EII41_13155</name>
</gene>
<dbReference type="SUPFAM" id="SSF55729">
    <property type="entry name" value="Acyl-CoA N-acyltransferases (Nat)"/>
    <property type="match status" value="1"/>
</dbReference>